<dbReference type="Gene3D" id="2.60.120.560">
    <property type="entry name" value="Exo-inulinase, domain 1"/>
    <property type="match status" value="1"/>
</dbReference>
<evidence type="ECO:0000259" key="2">
    <source>
        <dbReference type="Pfam" id="PF06439"/>
    </source>
</evidence>
<dbReference type="PROSITE" id="PS51257">
    <property type="entry name" value="PROKAR_LIPOPROTEIN"/>
    <property type="match status" value="1"/>
</dbReference>
<feature type="domain" description="3-keto-alpha-glucoside-1,2-lyase/3-keto-2-hydroxy-glucal hydratase" evidence="2">
    <location>
        <begin position="48"/>
        <end position="243"/>
    </location>
</feature>
<name>A0ABV9L0C3_9BACT</name>
<evidence type="ECO:0000313" key="3">
    <source>
        <dbReference type="EMBL" id="MFC4675286.1"/>
    </source>
</evidence>
<organism evidence="3 4">
    <name type="scientific">Dysgonomonas termitidis</name>
    <dbReference type="NCBI Taxonomy" id="1516126"/>
    <lineage>
        <taxon>Bacteria</taxon>
        <taxon>Pseudomonadati</taxon>
        <taxon>Bacteroidota</taxon>
        <taxon>Bacteroidia</taxon>
        <taxon>Bacteroidales</taxon>
        <taxon>Dysgonomonadaceae</taxon>
        <taxon>Dysgonomonas</taxon>
    </lineage>
</organism>
<proteinExistence type="predicted"/>
<keyword evidence="1" id="KW-0732">Signal</keyword>
<sequence>MKNKNLFFLSFFVLLLTACNQGQSVPGIIKNHKDKALFTKVNDGTAKMISLFNGKNFDGWYIYTPKYGINKDEEKEFNVVDGTIHLAGEPMGYFCTNNSYKNYYLCVVFRWGEKKYPPRLEDARDSGILYHFPTDAEDKLWPTSIECQIQENDCGDYWCVGGSNADSPNTSKMEGTQKRIIKTENFENPNPEWNTIEIICYDDKSEHYVNGHLVNHAYNLSTTEGKILFQLEGAEIYYKTIELLPLK</sequence>
<gene>
    <name evidence="3" type="ORF">ACFO6W_16440</name>
</gene>
<accession>A0ABV9L0C3</accession>
<keyword evidence="4" id="KW-1185">Reference proteome</keyword>
<dbReference type="Proteomes" id="UP001596023">
    <property type="component" value="Unassembled WGS sequence"/>
</dbReference>
<evidence type="ECO:0000313" key="4">
    <source>
        <dbReference type="Proteomes" id="UP001596023"/>
    </source>
</evidence>
<comment type="caution">
    <text evidence="3">The sequence shown here is derived from an EMBL/GenBank/DDBJ whole genome shotgun (WGS) entry which is preliminary data.</text>
</comment>
<reference evidence="4" key="1">
    <citation type="journal article" date="2019" name="Int. J. Syst. Evol. Microbiol.">
        <title>The Global Catalogue of Microorganisms (GCM) 10K type strain sequencing project: providing services to taxonomists for standard genome sequencing and annotation.</title>
        <authorList>
            <consortium name="The Broad Institute Genomics Platform"/>
            <consortium name="The Broad Institute Genome Sequencing Center for Infectious Disease"/>
            <person name="Wu L."/>
            <person name="Ma J."/>
        </authorList>
    </citation>
    <scope>NUCLEOTIDE SEQUENCE [LARGE SCALE GENOMIC DNA]</scope>
    <source>
        <strain evidence="4">CCUG 66188</strain>
    </source>
</reference>
<dbReference type="RefSeq" id="WP_379998390.1">
    <property type="nucleotide sequence ID" value="NZ_JBHSGN010000094.1"/>
</dbReference>
<protein>
    <submittedName>
        <fullName evidence="3">DUF1080 domain-containing protein</fullName>
    </submittedName>
</protein>
<feature type="signal peptide" evidence="1">
    <location>
        <begin position="1"/>
        <end position="24"/>
    </location>
</feature>
<dbReference type="Pfam" id="PF06439">
    <property type="entry name" value="3keto-disac_hyd"/>
    <property type="match status" value="1"/>
</dbReference>
<dbReference type="EMBL" id="JBHSGN010000094">
    <property type="protein sequence ID" value="MFC4675286.1"/>
    <property type="molecule type" value="Genomic_DNA"/>
</dbReference>
<feature type="chain" id="PRO_5045534947" evidence="1">
    <location>
        <begin position="25"/>
        <end position="247"/>
    </location>
</feature>
<dbReference type="InterPro" id="IPR010496">
    <property type="entry name" value="AL/BT2_dom"/>
</dbReference>
<evidence type="ECO:0000256" key="1">
    <source>
        <dbReference type="SAM" id="SignalP"/>
    </source>
</evidence>